<dbReference type="AlphaFoldDB" id="A0A6P1P4U9"/>
<keyword evidence="2" id="KW-1185">Reference proteome</keyword>
<evidence type="ECO:0000313" key="2">
    <source>
        <dbReference type="Proteomes" id="UP000464214"/>
    </source>
</evidence>
<dbReference type="Proteomes" id="UP000464214">
    <property type="component" value="Chromosome"/>
</dbReference>
<name>A0A6P1P4U9_9BACT</name>
<dbReference type="KEGG" id="nib:GU926_11075"/>
<protein>
    <submittedName>
        <fullName evidence="1">Uncharacterized protein</fullName>
    </submittedName>
</protein>
<sequence>MMYYNHNLRTNLQEWKNRLYRANYSQFGNQINYFINNIESEKILASILLEGKLKYGLDSEKVEEFIKAEDSRGFLQFDGEDEQATYVYLMIKHLFAKHGPNNLLYSSLLGRASFDDSKSHFLEAYITPLVNYLHDKLDKSNSTIFLLEKYKKRTEWFNRERLYSLYKSATKSYEQILEDDLRLFLFDQGIDYPFSTPKSVSGRADIIGALDTDDPLVIEVKVFDSEKGYKVNRIKEGLTQIIKYTNDYHKDFGYLVVFNLDDVEIDFNFNEERKYFPPRLVINNKCFFLVVVNVKPPLTSASKAGKSTKLEITEQILLDS</sequence>
<reference evidence="1 2" key="1">
    <citation type="submission" date="2020-01" db="EMBL/GenBank/DDBJ databases">
        <authorList>
            <person name="Kim M."/>
        </authorList>
    </citation>
    <scope>NUCLEOTIDE SEQUENCE [LARGE SCALE GENOMIC DNA]</scope>
    <source>
        <strain evidence="1 2">BT10</strain>
    </source>
</reference>
<accession>A0A6P1P4U9</accession>
<dbReference type="EMBL" id="CP047897">
    <property type="protein sequence ID" value="QHL89413.1"/>
    <property type="molecule type" value="Genomic_DNA"/>
</dbReference>
<evidence type="ECO:0000313" key="1">
    <source>
        <dbReference type="EMBL" id="QHL89413.1"/>
    </source>
</evidence>
<proteinExistence type="predicted"/>
<organism evidence="1 2">
    <name type="scientific">Nibribacter ruber</name>
    <dbReference type="NCBI Taxonomy" id="2698458"/>
    <lineage>
        <taxon>Bacteria</taxon>
        <taxon>Pseudomonadati</taxon>
        <taxon>Bacteroidota</taxon>
        <taxon>Cytophagia</taxon>
        <taxon>Cytophagales</taxon>
        <taxon>Hymenobacteraceae</taxon>
        <taxon>Nibribacter</taxon>
    </lineage>
</organism>
<gene>
    <name evidence="1" type="ORF">GU926_11075</name>
</gene>